<protein>
    <submittedName>
        <fullName evidence="1">Uncharacterized protein</fullName>
    </submittedName>
</protein>
<name>A0A939S6D6_9BRAD</name>
<dbReference type="EMBL" id="JAGEMI010000001">
    <property type="protein sequence ID" value="MBO1865418.1"/>
    <property type="molecule type" value="Genomic_DNA"/>
</dbReference>
<reference evidence="1" key="1">
    <citation type="submission" date="2021-03" db="EMBL/GenBank/DDBJ databases">
        <title>Whole Genome Sequence of Bradyrhizobium sp. Strain 144S4.</title>
        <authorList>
            <person name="Bromfield E.S.P."/>
            <person name="Cloutier S."/>
        </authorList>
    </citation>
    <scope>NUCLEOTIDE SEQUENCE [LARGE SCALE GENOMIC DNA]</scope>
    <source>
        <strain evidence="1">144S4</strain>
    </source>
</reference>
<dbReference type="EMBL" id="CP086136">
    <property type="protein sequence ID" value="UEM09041.1"/>
    <property type="molecule type" value="Genomic_DNA"/>
</dbReference>
<evidence type="ECO:0000313" key="2">
    <source>
        <dbReference type="EMBL" id="UEM09041.1"/>
    </source>
</evidence>
<reference evidence="2 3" key="2">
    <citation type="journal article" date="2022" name="Int. J. Syst. Evol. Microbiol.">
        <title>Strains of Bradyrhizobium barranii sp. nov. associated with legumes native to Canada are symbionts of soybeans and belong to different subspecies (subsp. barranii subsp. nov. and subsp. apii subsp. nov.) and symbiovars (sv. glycinearum and sv. septentrionale).</title>
        <authorList>
            <person name="Bromfield E.S.P."/>
            <person name="Cloutier S."/>
            <person name="Wasai-Hara S."/>
            <person name="Minamisawa K."/>
        </authorList>
    </citation>
    <scope>NUCLEOTIDE SEQUENCE [LARGE SCALE GENOMIC DNA]</scope>
    <source>
        <strain evidence="2 3">144S4</strain>
    </source>
</reference>
<dbReference type="KEGG" id="bban:J4G43_030345"/>
<proteinExistence type="predicted"/>
<gene>
    <name evidence="2" type="ORF">J4G43_030345</name>
    <name evidence="1" type="ORF">J4G43_32320</name>
</gene>
<dbReference type="RefSeq" id="WP_208087221.1">
    <property type="nucleotide sequence ID" value="NZ_CP086136.1"/>
</dbReference>
<evidence type="ECO:0000313" key="1">
    <source>
        <dbReference type="EMBL" id="MBO1865418.1"/>
    </source>
</evidence>
<sequence>MSRSMRKATPVGKLSTFRNRKVAFQSRNQISPVMQKVKDLLPAGTAAKTLAYLLDEPLNACEKLLCGARAENAEILAKLLCLKEHDIGRQVLLAIGEGRNVDYIEEVRRRASLKAMKRNLDEATQLYAKALQAEITG</sequence>
<evidence type="ECO:0000313" key="3">
    <source>
        <dbReference type="Proteomes" id="UP000664702"/>
    </source>
</evidence>
<organism evidence="1">
    <name type="scientific">Bradyrhizobium barranii subsp. barranii</name>
    <dbReference type="NCBI Taxonomy" id="2823807"/>
    <lineage>
        <taxon>Bacteria</taxon>
        <taxon>Pseudomonadati</taxon>
        <taxon>Pseudomonadota</taxon>
        <taxon>Alphaproteobacteria</taxon>
        <taxon>Hyphomicrobiales</taxon>
        <taxon>Nitrobacteraceae</taxon>
        <taxon>Bradyrhizobium</taxon>
        <taxon>Bradyrhizobium barranii</taxon>
    </lineage>
</organism>
<accession>A0A939S6D6</accession>
<dbReference type="AlphaFoldDB" id="A0A939S6D6"/>
<dbReference type="Proteomes" id="UP000664702">
    <property type="component" value="Chromosome"/>
</dbReference>